<gene>
    <name evidence="2" type="ORF">GRI42_04120</name>
</gene>
<protein>
    <recommendedName>
        <fullName evidence="4">Tetratricopeptide repeat protein</fullName>
    </recommendedName>
</protein>
<reference evidence="2 3" key="1">
    <citation type="submission" date="2019-12" db="EMBL/GenBank/DDBJ databases">
        <title>Genomic-based taxomic classification of the family Erythrobacteraceae.</title>
        <authorList>
            <person name="Xu L."/>
        </authorList>
    </citation>
    <scope>NUCLEOTIDE SEQUENCE [LARGE SCALE GENOMIC DNA]</scope>
    <source>
        <strain evidence="2 3">DSM 16225</strain>
    </source>
</reference>
<dbReference type="EMBL" id="WTYF01000004">
    <property type="protein sequence ID" value="MXO50488.1"/>
    <property type="molecule type" value="Genomic_DNA"/>
</dbReference>
<proteinExistence type="predicted"/>
<name>A0A844Y009_9SPHN</name>
<dbReference type="SUPFAM" id="SSF48452">
    <property type="entry name" value="TPR-like"/>
    <property type="match status" value="1"/>
</dbReference>
<dbReference type="Proteomes" id="UP000444185">
    <property type="component" value="Unassembled WGS sequence"/>
</dbReference>
<keyword evidence="3" id="KW-1185">Reference proteome</keyword>
<keyword evidence="1" id="KW-0732">Signal</keyword>
<feature type="signal peptide" evidence="1">
    <location>
        <begin position="1"/>
        <end position="33"/>
    </location>
</feature>
<evidence type="ECO:0000313" key="2">
    <source>
        <dbReference type="EMBL" id="MXO50488.1"/>
    </source>
</evidence>
<accession>A0A844Y009</accession>
<dbReference type="RefSeq" id="WP_160607083.1">
    <property type="nucleotide sequence ID" value="NZ_WTYF01000004.1"/>
</dbReference>
<organism evidence="2 3">
    <name type="scientific">Qipengyuania gaetbuli</name>
    <dbReference type="NCBI Taxonomy" id="266952"/>
    <lineage>
        <taxon>Bacteria</taxon>
        <taxon>Pseudomonadati</taxon>
        <taxon>Pseudomonadota</taxon>
        <taxon>Alphaproteobacteria</taxon>
        <taxon>Sphingomonadales</taxon>
        <taxon>Erythrobacteraceae</taxon>
        <taxon>Qipengyuania</taxon>
    </lineage>
</organism>
<dbReference type="InterPro" id="IPR011990">
    <property type="entry name" value="TPR-like_helical_dom_sf"/>
</dbReference>
<evidence type="ECO:0000313" key="3">
    <source>
        <dbReference type="Proteomes" id="UP000444185"/>
    </source>
</evidence>
<evidence type="ECO:0000256" key="1">
    <source>
        <dbReference type="SAM" id="SignalP"/>
    </source>
</evidence>
<feature type="chain" id="PRO_5032792135" description="Tetratricopeptide repeat protein" evidence="1">
    <location>
        <begin position="34"/>
        <end position="430"/>
    </location>
</feature>
<evidence type="ECO:0008006" key="4">
    <source>
        <dbReference type="Google" id="ProtNLM"/>
    </source>
</evidence>
<dbReference type="AlphaFoldDB" id="A0A844Y009"/>
<dbReference type="OrthoDB" id="7325958at2"/>
<sequence>MMIFTRISKASRPSSALALALVLAATGTAGVFALEQPAFAQKKKKEEKPAAKSYSKEFIAAYQPLADAVNAPAPDYATINAQLPAMKALIQSNDERMVAGNLIYNVGTKNQNRAQQLEGVELMLASGQVPAENQGQYNLLAGQLAYNEKEYAKTRTYLMKAVEFGYTEGEPQGLIAESFFAEDNHAAGLKYLAEAIAAEEAAGNPVNEQWVRRGLQMAYNNQMAEELGQFGLLFVKHFPSTQNWGEVIAITAYGGGWQNPEILDLVRLARSAKAMRDERMYADYIDSADYRRLPGEVVAVIDEGYAQGTLKKTDTYVAEVRGMAAERAKTDRADLAGLLSKAKASTDVKSIVTGGDLALSYGDYAAAEVLYTKALGMPGVDAGLARTRLGIAQLEQGKAAEAVATFNAVEGKRAAIARLWATYAAEEAGI</sequence>
<comment type="caution">
    <text evidence="2">The sequence shown here is derived from an EMBL/GenBank/DDBJ whole genome shotgun (WGS) entry which is preliminary data.</text>
</comment>